<dbReference type="Pfam" id="PF03462">
    <property type="entry name" value="PCRF"/>
    <property type="match status" value="1"/>
</dbReference>
<comment type="caution">
    <text evidence="12">The sequence shown here is derived from an EMBL/GenBank/DDBJ whole genome shotgun (WGS) entry which is preliminary data.</text>
</comment>
<dbReference type="InterPro" id="IPR000352">
    <property type="entry name" value="Pep_chain_release_fac_I"/>
</dbReference>
<evidence type="ECO:0000259" key="11">
    <source>
        <dbReference type="PROSITE" id="PS00745"/>
    </source>
</evidence>
<dbReference type="InterPro" id="IPR050057">
    <property type="entry name" value="Prokaryotic/Mito_RF"/>
</dbReference>
<dbReference type="NCBIfam" id="NF001859">
    <property type="entry name" value="PRK00591.1"/>
    <property type="match status" value="1"/>
</dbReference>
<dbReference type="FunFam" id="3.30.160.20:FF:000004">
    <property type="entry name" value="Peptide chain release factor 1"/>
    <property type="match status" value="1"/>
</dbReference>
<dbReference type="InterPro" id="IPR005139">
    <property type="entry name" value="PCRF"/>
</dbReference>
<keyword evidence="9" id="KW-0175">Coiled coil</keyword>
<protein>
    <recommendedName>
        <fullName evidence="7 8">Peptide chain release factor 1</fullName>
        <shortName evidence="7">RF-1</shortName>
    </recommendedName>
</protein>
<keyword evidence="4 7" id="KW-0488">Methylation</keyword>
<dbReference type="InterPro" id="IPR045853">
    <property type="entry name" value="Pep_chain_release_fac_I_sf"/>
</dbReference>
<feature type="domain" description="Prokaryotic-type class I peptide chain release factors" evidence="11">
    <location>
        <begin position="230"/>
        <end position="246"/>
    </location>
</feature>
<dbReference type="SUPFAM" id="SSF75620">
    <property type="entry name" value="Release factor"/>
    <property type="match status" value="1"/>
</dbReference>
<evidence type="ECO:0000256" key="9">
    <source>
        <dbReference type="SAM" id="Coils"/>
    </source>
</evidence>
<evidence type="ECO:0000256" key="5">
    <source>
        <dbReference type="ARBA" id="ARBA00022490"/>
    </source>
</evidence>
<evidence type="ECO:0000256" key="2">
    <source>
        <dbReference type="ARBA" id="ARBA00004496"/>
    </source>
</evidence>
<dbReference type="PROSITE" id="PS00745">
    <property type="entry name" value="RF_PROK_I"/>
    <property type="match status" value="1"/>
</dbReference>
<feature type="compositionally biased region" description="Basic and acidic residues" evidence="10">
    <location>
        <begin position="286"/>
        <end position="297"/>
    </location>
</feature>
<sequence length="362" mass="40338">MKASILTKLETLVERYEEVQHLLGDPDVIGDQDKFRALSKEYSQLEEVTKCFQAYQQAQEDLVAAEEMAKEDDEEMREMAQEEIKEAKETIERLNDELQILLLPKDPNDDRNCFLEIRAGAGGDEAGIFAGDLFRMYSKFAEKKGWRVEVMSSNEAEHGGYKEMIAKVSGDGAYGVLKFESGGHRVQRVPATESQGRVHTSACTVAVMAEIPEAEIPEIKAADLKIDTFRASGAGGQHVNTTDSAIRITHLPTGTVVECQDERSQHKNKAKAMAVLAARIIQAEEAKRAAEESDTRRNLLGSGDRSDRIRTYNYPQGRVSDHRINLTIYRLNEVMEGEVASLIDPVIQEHQADQLAALAENN</sequence>
<dbReference type="FunFam" id="3.30.70.1660:FF:000004">
    <property type="entry name" value="Peptide chain release factor 1"/>
    <property type="match status" value="1"/>
</dbReference>
<dbReference type="NCBIfam" id="TIGR00019">
    <property type="entry name" value="prfA"/>
    <property type="match status" value="1"/>
</dbReference>
<dbReference type="GO" id="GO:0005829">
    <property type="term" value="C:cytosol"/>
    <property type="evidence" value="ECO:0007669"/>
    <property type="project" value="UniProtKB-ARBA"/>
</dbReference>
<evidence type="ECO:0000256" key="1">
    <source>
        <dbReference type="ARBA" id="ARBA00002986"/>
    </source>
</evidence>
<evidence type="ECO:0000256" key="10">
    <source>
        <dbReference type="SAM" id="MobiDB-lite"/>
    </source>
</evidence>
<evidence type="ECO:0000256" key="7">
    <source>
        <dbReference type="HAMAP-Rule" id="MF_00093"/>
    </source>
</evidence>
<dbReference type="PANTHER" id="PTHR43804">
    <property type="entry name" value="LD18447P"/>
    <property type="match status" value="1"/>
</dbReference>
<gene>
    <name evidence="7 12" type="primary">prfA</name>
    <name evidence="12" type="ORF">F0237_06590</name>
</gene>
<feature type="region of interest" description="Disordered" evidence="10">
    <location>
        <begin position="286"/>
        <end position="312"/>
    </location>
</feature>
<dbReference type="InterPro" id="IPR004373">
    <property type="entry name" value="RF-1"/>
</dbReference>
<comment type="similarity">
    <text evidence="3 7">Belongs to the prokaryotic/mitochondrial release factor family.</text>
</comment>
<dbReference type="GO" id="GO:0016149">
    <property type="term" value="F:translation release factor activity, codon specific"/>
    <property type="evidence" value="ECO:0007669"/>
    <property type="project" value="UniProtKB-UniRule"/>
</dbReference>
<feature type="modified residue" description="N5-methylglutamine" evidence="7">
    <location>
        <position position="237"/>
    </location>
</feature>
<dbReference type="RefSeq" id="WP_004747078.1">
    <property type="nucleotide sequence ID" value="NZ_CBCRVR010000002.1"/>
</dbReference>
<dbReference type="HAMAP" id="MF_00093">
    <property type="entry name" value="Rel_fac_1"/>
    <property type="match status" value="1"/>
</dbReference>
<comment type="function">
    <text evidence="1 7">Peptide chain release factor 1 directs the termination of translation in response to the peptide chain termination codons UAG and UAA.</text>
</comment>
<evidence type="ECO:0000256" key="3">
    <source>
        <dbReference type="ARBA" id="ARBA00010835"/>
    </source>
</evidence>
<dbReference type="FunFam" id="3.30.70.1660:FF:000002">
    <property type="entry name" value="Peptide chain release factor 1"/>
    <property type="match status" value="1"/>
</dbReference>
<comment type="subcellular location">
    <subcellularLocation>
        <location evidence="2 7">Cytoplasm</location>
    </subcellularLocation>
</comment>
<comment type="PTM">
    <text evidence="7">Methylated by PrmC. Methylation increases the termination efficiency of RF1.</text>
</comment>
<dbReference type="Pfam" id="PF00472">
    <property type="entry name" value="RF-1"/>
    <property type="match status" value="1"/>
</dbReference>
<evidence type="ECO:0000313" key="13">
    <source>
        <dbReference type="Proteomes" id="UP000572722"/>
    </source>
</evidence>
<dbReference type="PANTHER" id="PTHR43804:SF7">
    <property type="entry name" value="LD18447P"/>
    <property type="match status" value="1"/>
</dbReference>
<dbReference type="EMBL" id="VTXO01000002">
    <property type="protein sequence ID" value="NOI80327.1"/>
    <property type="molecule type" value="Genomic_DNA"/>
</dbReference>
<dbReference type="Proteomes" id="UP000572722">
    <property type="component" value="Unassembled WGS sequence"/>
</dbReference>
<dbReference type="Gene3D" id="3.30.70.1660">
    <property type="match status" value="1"/>
</dbReference>
<keyword evidence="6 7" id="KW-0648">Protein biosynthesis</keyword>
<dbReference type="GeneID" id="23445274"/>
<dbReference type="AlphaFoldDB" id="A0AAE5LHD9"/>
<dbReference type="SMART" id="SM00937">
    <property type="entry name" value="PCRF"/>
    <property type="match status" value="1"/>
</dbReference>
<evidence type="ECO:0000313" key="12">
    <source>
        <dbReference type="EMBL" id="NOI80327.1"/>
    </source>
</evidence>
<organism evidence="12 13">
    <name type="scientific">Vibrio tubiashii</name>
    <dbReference type="NCBI Taxonomy" id="29498"/>
    <lineage>
        <taxon>Bacteria</taxon>
        <taxon>Pseudomonadati</taxon>
        <taxon>Pseudomonadota</taxon>
        <taxon>Gammaproteobacteria</taxon>
        <taxon>Vibrionales</taxon>
        <taxon>Vibrionaceae</taxon>
        <taxon>Vibrio</taxon>
        <taxon>Vibrio oreintalis group</taxon>
    </lineage>
</organism>
<reference evidence="12 13" key="1">
    <citation type="submission" date="2019-08" db="EMBL/GenBank/DDBJ databases">
        <title>Draft genome sequencing and comparative genomics of hatchery-associated Vibrios.</title>
        <authorList>
            <person name="Kehlet-Delgado H."/>
            <person name="Mueller R.S."/>
        </authorList>
    </citation>
    <scope>NUCLEOTIDE SEQUENCE [LARGE SCALE GENOMIC DNA]</scope>
    <source>
        <strain evidence="12 13">01-65-5-1</strain>
    </source>
</reference>
<dbReference type="Gene3D" id="6.10.140.1950">
    <property type="match status" value="1"/>
</dbReference>
<name>A0AAE5LHD9_9VIBR</name>
<evidence type="ECO:0000256" key="6">
    <source>
        <dbReference type="ARBA" id="ARBA00022917"/>
    </source>
</evidence>
<dbReference type="Gene3D" id="3.30.160.20">
    <property type="match status" value="1"/>
</dbReference>
<keyword evidence="5 7" id="KW-0963">Cytoplasm</keyword>
<proteinExistence type="inferred from homology"/>
<feature type="coiled-coil region" evidence="9">
    <location>
        <begin position="55"/>
        <end position="101"/>
    </location>
</feature>
<evidence type="ECO:0000256" key="8">
    <source>
        <dbReference type="NCBIfam" id="TIGR00019"/>
    </source>
</evidence>
<evidence type="ECO:0000256" key="4">
    <source>
        <dbReference type="ARBA" id="ARBA00022481"/>
    </source>
</evidence>
<accession>A0AAE5LHD9</accession>